<dbReference type="Proteomes" id="UP000784294">
    <property type="component" value="Unassembled WGS sequence"/>
</dbReference>
<organism evidence="1 2">
    <name type="scientific">Protopolystoma xenopodis</name>
    <dbReference type="NCBI Taxonomy" id="117903"/>
    <lineage>
        <taxon>Eukaryota</taxon>
        <taxon>Metazoa</taxon>
        <taxon>Spiralia</taxon>
        <taxon>Lophotrochozoa</taxon>
        <taxon>Platyhelminthes</taxon>
        <taxon>Monogenea</taxon>
        <taxon>Polyopisthocotylea</taxon>
        <taxon>Polystomatidea</taxon>
        <taxon>Polystomatidae</taxon>
        <taxon>Protopolystoma</taxon>
    </lineage>
</organism>
<evidence type="ECO:0000313" key="1">
    <source>
        <dbReference type="EMBL" id="VEL14212.1"/>
    </source>
</evidence>
<gene>
    <name evidence="1" type="ORF">PXEA_LOCUS7652</name>
</gene>
<dbReference type="EMBL" id="CAAALY010020369">
    <property type="protein sequence ID" value="VEL14212.1"/>
    <property type="molecule type" value="Genomic_DNA"/>
</dbReference>
<reference evidence="1" key="1">
    <citation type="submission" date="2018-11" db="EMBL/GenBank/DDBJ databases">
        <authorList>
            <consortium name="Pathogen Informatics"/>
        </authorList>
    </citation>
    <scope>NUCLEOTIDE SEQUENCE</scope>
</reference>
<evidence type="ECO:0000313" key="2">
    <source>
        <dbReference type="Proteomes" id="UP000784294"/>
    </source>
</evidence>
<accession>A0A448WKT2</accession>
<dbReference type="AlphaFoldDB" id="A0A448WKT2"/>
<comment type="caution">
    <text evidence="1">The sequence shown here is derived from an EMBL/GenBank/DDBJ whole genome shotgun (WGS) entry which is preliminary data.</text>
</comment>
<sequence length="199" mass="22304">MPNICKHGDQALYPIKKQCLLVHIITRRGPRFTVTQYHSTVSEKVPVGHAVSTVTAVVEPFSTPASTNFYTNISLPDVYPVVYSLVTTSPLRTQSQILRQNVPGLLRDPNLDKSMLVSPYLGYHQLALLAAPFQVDFDTGTSFSFIHAPLLGLTNVSYTTIPFSFIILVRSCFHNLVRGQGDLVEFPWSYVFCHTIRDF</sequence>
<name>A0A448WKT2_9PLAT</name>
<proteinExistence type="predicted"/>
<keyword evidence="2" id="KW-1185">Reference proteome</keyword>
<protein>
    <submittedName>
        <fullName evidence="1">Uncharacterized protein</fullName>
    </submittedName>
</protein>